<keyword evidence="1" id="KW-0812">Transmembrane</keyword>
<dbReference type="EMBL" id="SSSM01000005">
    <property type="protein sequence ID" value="THG30061.1"/>
    <property type="molecule type" value="Genomic_DNA"/>
</dbReference>
<name>A0A4S4FIY4_9MICO</name>
<organism evidence="2 3">
    <name type="scientific">Naasia lichenicola</name>
    <dbReference type="NCBI Taxonomy" id="2565933"/>
    <lineage>
        <taxon>Bacteria</taxon>
        <taxon>Bacillati</taxon>
        <taxon>Actinomycetota</taxon>
        <taxon>Actinomycetes</taxon>
        <taxon>Micrococcales</taxon>
        <taxon>Microbacteriaceae</taxon>
        <taxon>Naasia</taxon>
    </lineage>
</organism>
<dbReference type="AlphaFoldDB" id="A0A4S4FIY4"/>
<feature type="transmembrane region" description="Helical" evidence="1">
    <location>
        <begin position="99"/>
        <end position="119"/>
    </location>
</feature>
<keyword evidence="3" id="KW-1185">Reference proteome</keyword>
<dbReference type="Proteomes" id="UP000309133">
    <property type="component" value="Unassembled WGS sequence"/>
</dbReference>
<sequence length="123" mass="13684">MLAAHSLGHSRHIRRRQTDRRSGLLVWSRVGDVWIAHIDNAVAGCIERRGHTYRVLNWLGEPVDASLTLAGAKRYLEPSRLAAMRDEIYRRDTRQEAHLSGVIVTSVILLGGIAGTLLVQAPI</sequence>
<proteinExistence type="predicted"/>
<comment type="caution">
    <text evidence="2">The sequence shown here is derived from an EMBL/GenBank/DDBJ whole genome shotgun (WGS) entry which is preliminary data.</text>
</comment>
<evidence type="ECO:0000313" key="2">
    <source>
        <dbReference type="EMBL" id="THG30061.1"/>
    </source>
</evidence>
<dbReference type="RefSeq" id="WP_136428440.1">
    <property type="nucleotide sequence ID" value="NZ_SSSM01000005.1"/>
</dbReference>
<evidence type="ECO:0000256" key="1">
    <source>
        <dbReference type="SAM" id="Phobius"/>
    </source>
</evidence>
<reference evidence="2 3" key="1">
    <citation type="submission" date="2019-04" db="EMBL/GenBank/DDBJ databases">
        <authorList>
            <person name="Jiang L."/>
        </authorList>
    </citation>
    <scope>NUCLEOTIDE SEQUENCE [LARGE SCALE GENOMIC DNA]</scope>
    <source>
        <strain evidence="2 3">YIM 131853</strain>
    </source>
</reference>
<accession>A0A4S4FIY4</accession>
<gene>
    <name evidence="2" type="ORF">E6C64_15600</name>
</gene>
<keyword evidence="1" id="KW-1133">Transmembrane helix</keyword>
<keyword evidence="1" id="KW-0472">Membrane</keyword>
<protein>
    <submittedName>
        <fullName evidence="2">Uncharacterized protein</fullName>
    </submittedName>
</protein>
<evidence type="ECO:0000313" key="3">
    <source>
        <dbReference type="Proteomes" id="UP000309133"/>
    </source>
</evidence>